<dbReference type="EMBL" id="ADFV01100522">
    <property type="status" value="NOT_ANNOTATED_CDS"/>
    <property type="molecule type" value="Genomic_DNA"/>
</dbReference>
<dbReference type="EMBL" id="ADFV01100519">
    <property type="status" value="NOT_ANNOTATED_CDS"/>
    <property type="molecule type" value="Genomic_DNA"/>
</dbReference>
<evidence type="ECO:0000313" key="2">
    <source>
        <dbReference type="Proteomes" id="UP000001073"/>
    </source>
</evidence>
<sequence>MRRVRGRADYDATAAGTWETKVKWKHQLGIVLGKNYPIW</sequence>
<dbReference type="Ensembl" id="ENSNLET00000050469.1">
    <property type="protein sequence ID" value="ENSNLEP00000044344.1"/>
    <property type="gene ID" value="ENSNLEG00000034225.1"/>
</dbReference>
<protein>
    <submittedName>
        <fullName evidence="1">Zinc finger and SCAN domain containing 18</fullName>
    </submittedName>
</protein>
<reference evidence="1" key="2">
    <citation type="submission" date="2025-08" db="UniProtKB">
        <authorList>
            <consortium name="Ensembl"/>
        </authorList>
    </citation>
    <scope>IDENTIFICATION</scope>
</reference>
<dbReference type="EMBL" id="ADFV01100518">
    <property type="status" value="NOT_ANNOTATED_CDS"/>
    <property type="molecule type" value="Genomic_DNA"/>
</dbReference>
<organism evidence="1 2">
    <name type="scientific">Nomascus leucogenys</name>
    <name type="common">Northern white-cheeked gibbon</name>
    <name type="synonym">Hylobates leucogenys</name>
    <dbReference type="NCBI Taxonomy" id="61853"/>
    <lineage>
        <taxon>Eukaryota</taxon>
        <taxon>Metazoa</taxon>
        <taxon>Chordata</taxon>
        <taxon>Craniata</taxon>
        <taxon>Vertebrata</taxon>
        <taxon>Euteleostomi</taxon>
        <taxon>Mammalia</taxon>
        <taxon>Eutheria</taxon>
        <taxon>Euarchontoglires</taxon>
        <taxon>Primates</taxon>
        <taxon>Haplorrhini</taxon>
        <taxon>Catarrhini</taxon>
        <taxon>Hylobatidae</taxon>
        <taxon>Nomascus</taxon>
    </lineage>
</organism>
<dbReference type="GeneTree" id="ENSGT00940000163034"/>
<dbReference type="EMBL" id="ADFV01100520">
    <property type="status" value="NOT_ANNOTATED_CDS"/>
    <property type="molecule type" value="Genomic_DNA"/>
</dbReference>
<evidence type="ECO:0000313" key="1">
    <source>
        <dbReference type="Ensembl" id="ENSNLEP00000044344.1"/>
    </source>
</evidence>
<reference evidence="1 2" key="1">
    <citation type="submission" date="2012-10" db="EMBL/GenBank/DDBJ databases">
        <authorList>
            <consortium name="Gibbon Genome Sequencing Consortium"/>
        </authorList>
    </citation>
    <scope>NUCLEOTIDE SEQUENCE [LARGE SCALE GENOMIC DNA]</scope>
</reference>
<dbReference type="EMBL" id="ADFV01100517">
    <property type="status" value="NOT_ANNOTATED_CDS"/>
    <property type="molecule type" value="Genomic_DNA"/>
</dbReference>
<gene>
    <name evidence="1" type="primary">ZSCAN18</name>
</gene>
<keyword evidence="2" id="KW-1185">Reference proteome</keyword>
<accession>A0A2I3HL54</accession>
<dbReference type="Proteomes" id="UP000001073">
    <property type="component" value="Chromosome 10"/>
</dbReference>
<dbReference type="EMBL" id="ADFV01100521">
    <property type="status" value="NOT_ANNOTATED_CDS"/>
    <property type="molecule type" value="Genomic_DNA"/>
</dbReference>
<reference evidence="1" key="3">
    <citation type="submission" date="2025-09" db="UniProtKB">
        <authorList>
            <consortium name="Ensembl"/>
        </authorList>
    </citation>
    <scope>IDENTIFICATION</scope>
</reference>
<proteinExistence type="predicted"/>
<name>A0A2I3HL54_NOMLE</name>
<dbReference type="AlphaFoldDB" id="A0A2I3HL54"/>